<evidence type="ECO:0000256" key="11">
    <source>
        <dbReference type="ARBA" id="ARBA00023180"/>
    </source>
</evidence>
<dbReference type="EC" id="3.1.30.1" evidence="4"/>
<dbReference type="GO" id="GO:0004521">
    <property type="term" value="F:RNA endonuclease activity"/>
    <property type="evidence" value="ECO:0007669"/>
    <property type="project" value="UniProtKB-ARBA"/>
</dbReference>
<comment type="caution">
    <text evidence="13">The sequence shown here is derived from an EMBL/GenBank/DDBJ whole genome shotgun (WGS) entry which is preliminary data.</text>
</comment>
<dbReference type="GO" id="GO:0003676">
    <property type="term" value="F:nucleic acid binding"/>
    <property type="evidence" value="ECO:0007669"/>
    <property type="project" value="InterPro"/>
</dbReference>
<comment type="catalytic activity">
    <reaction evidence="1">
        <text>Endonucleolytic cleavage to 5'-phosphomononucleotide and 5'-phosphooligonucleotide end-products.</text>
        <dbReference type="EC" id="3.1.30.1"/>
    </reaction>
</comment>
<evidence type="ECO:0000256" key="12">
    <source>
        <dbReference type="SAM" id="SignalP"/>
    </source>
</evidence>
<keyword evidence="11" id="KW-0325">Glycoprotein</keyword>
<evidence type="ECO:0000256" key="6">
    <source>
        <dbReference type="ARBA" id="ARBA00022723"/>
    </source>
</evidence>
<evidence type="ECO:0000256" key="8">
    <source>
        <dbReference type="ARBA" id="ARBA00022759"/>
    </source>
</evidence>
<evidence type="ECO:0000313" key="14">
    <source>
        <dbReference type="Proteomes" id="UP001159364"/>
    </source>
</evidence>
<dbReference type="Gene3D" id="1.10.575.10">
    <property type="entry name" value="P1 Nuclease"/>
    <property type="match status" value="2"/>
</dbReference>
<dbReference type="PANTHER" id="PTHR33146:SF14">
    <property type="entry name" value="ENDONUCLEASE 1"/>
    <property type="match status" value="1"/>
</dbReference>
<dbReference type="EMBL" id="JAIWQS010000006">
    <property type="protein sequence ID" value="KAJ8761652.1"/>
    <property type="molecule type" value="Genomic_DNA"/>
</dbReference>
<protein>
    <recommendedName>
        <fullName evidence="4">Aspergillus nuclease S1</fullName>
        <ecNumber evidence="4">3.1.30.1</ecNumber>
    </recommendedName>
</protein>
<keyword evidence="8" id="KW-0255">Endonuclease</keyword>
<evidence type="ECO:0000256" key="7">
    <source>
        <dbReference type="ARBA" id="ARBA00022729"/>
    </source>
</evidence>
<evidence type="ECO:0000256" key="10">
    <source>
        <dbReference type="ARBA" id="ARBA00023157"/>
    </source>
</evidence>
<dbReference type="FunFam" id="1.10.575.10:FF:000002">
    <property type="entry name" value="Endonuclease 2"/>
    <property type="match status" value="1"/>
</dbReference>
<keyword evidence="14" id="KW-1185">Reference proteome</keyword>
<keyword evidence="5" id="KW-0540">Nuclease</keyword>
<accession>A0AAV8T4F9</accession>
<dbReference type="PANTHER" id="PTHR33146">
    <property type="entry name" value="ENDONUCLEASE 4"/>
    <property type="match status" value="1"/>
</dbReference>
<evidence type="ECO:0000256" key="3">
    <source>
        <dbReference type="ARBA" id="ARBA00011245"/>
    </source>
</evidence>
<comment type="similarity">
    <text evidence="2">Belongs to the nuclease type I family.</text>
</comment>
<dbReference type="Proteomes" id="UP001159364">
    <property type="component" value="Linkage Group LG06"/>
</dbReference>
<keyword evidence="9" id="KW-0378">Hydrolase</keyword>
<evidence type="ECO:0000256" key="2">
    <source>
        <dbReference type="ARBA" id="ARBA00009547"/>
    </source>
</evidence>
<evidence type="ECO:0000313" key="13">
    <source>
        <dbReference type="EMBL" id="KAJ8761652.1"/>
    </source>
</evidence>
<gene>
    <name evidence="13" type="ORF">K2173_004428</name>
</gene>
<feature type="signal peptide" evidence="12">
    <location>
        <begin position="1"/>
        <end position="19"/>
    </location>
</feature>
<feature type="chain" id="PRO_5043451518" description="Aspergillus nuclease S1" evidence="12">
    <location>
        <begin position="20"/>
        <end position="432"/>
    </location>
</feature>
<name>A0AAV8T4F9_9ROSI</name>
<proteinExistence type="inferred from homology"/>
<keyword evidence="6" id="KW-0479">Metal-binding</keyword>
<dbReference type="AlphaFoldDB" id="A0AAV8T4F9"/>
<evidence type="ECO:0000256" key="5">
    <source>
        <dbReference type="ARBA" id="ARBA00022722"/>
    </source>
</evidence>
<dbReference type="CDD" id="cd11010">
    <property type="entry name" value="S1-P1_nuclease"/>
    <property type="match status" value="1"/>
</dbReference>
<dbReference type="InterPro" id="IPR003154">
    <property type="entry name" value="S1/P1nuclease"/>
</dbReference>
<evidence type="ECO:0000256" key="4">
    <source>
        <dbReference type="ARBA" id="ARBA00012562"/>
    </source>
</evidence>
<keyword evidence="10" id="KW-1015">Disulfide bond</keyword>
<reference evidence="13 14" key="1">
    <citation type="submission" date="2021-09" db="EMBL/GenBank/DDBJ databases">
        <title>Genomic insights and catalytic innovation underlie evolution of tropane alkaloids biosynthesis.</title>
        <authorList>
            <person name="Wang Y.-J."/>
            <person name="Tian T."/>
            <person name="Huang J.-P."/>
            <person name="Huang S.-X."/>
        </authorList>
    </citation>
    <scope>NUCLEOTIDE SEQUENCE [LARGE SCALE GENOMIC DNA]</scope>
    <source>
        <strain evidence="13">KIB-2018</strain>
        <tissue evidence="13">Leaf</tissue>
    </source>
</reference>
<dbReference type="GO" id="GO:0006308">
    <property type="term" value="P:DNA catabolic process"/>
    <property type="evidence" value="ECO:0007669"/>
    <property type="project" value="InterPro"/>
</dbReference>
<dbReference type="GO" id="GO:0046872">
    <property type="term" value="F:metal ion binding"/>
    <property type="evidence" value="ECO:0007669"/>
    <property type="project" value="UniProtKB-KW"/>
</dbReference>
<keyword evidence="7 12" id="KW-0732">Signal</keyword>
<dbReference type="InterPro" id="IPR008947">
    <property type="entry name" value="PLipase_C/P1_nuclease_dom_sf"/>
</dbReference>
<sequence length="432" mass="49212">MLWVGRLIVLFQLVTAVLGWGKEGHYAVCKIAEDYLSEDALAAVKKLLPESAGGDLAAVCSWADEIRFHYHWSSALHFADTPDFKCNYGYCRDCHDSSGHKDRCVTGAILNYTAQLTSTNQDFVLELKSNLTEALMFLSHFIGDVHQPLHVGFLGDLGGNSIIVRWYRRKTNLHHNLLEPQAAHAVQQLLPYEVKGDLSAYCVWPDQVRHWYKYRWTSSLHFIDTPDKACTFDYSRDCVKDMCVAGAIQNFTSQLLHYREGSTDRRYNLTEALMFLSHFMGDIHQPMHVGFTSDEGGNTIELRWFRHKSNLHHVWDREIILTALKDYYENDMDLLQQAIEGNFTDGIWYDDVSSWKDCDNLLSCPTKYAAESISIACKWAYKGVNEGATLADEYFDSRMPIVMKRIAQGGVRLAMFLNQIFGDADEGLASPT</sequence>
<evidence type="ECO:0000256" key="1">
    <source>
        <dbReference type="ARBA" id="ARBA00000245"/>
    </source>
</evidence>
<dbReference type="SUPFAM" id="SSF48537">
    <property type="entry name" value="Phospholipase C/P1 nuclease"/>
    <property type="match status" value="2"/>
</dbReference>
<evidence type="ECO:0000256" key="9">
    <source>
        <dbReference type="ARBA" id="ARBA00022801"/>
    </source>
</evidence>
<organism evidence="13 14">
    <name type="scientific">Erythroxylum novogranatense</name>
    <dbReference type="NCBI Taxonomy" id="1862640"/>
    <lineage>
        <taxon>Eukaryota</taxon>
        <taxon>Viridiplantae</taxon>
        <taxon>Streptophyta</taxon>
        <taxon>Embryophyta</taxon>
        <taxon>Tracheophyta</taxon>
        <taxon>Spermatophyta</taxon>
        <taxon>Magnoliopsida</taxon>
        <taxon>eudicotyledons</taxon>
        <taxon>Gunneridae</taxon>
        <taxon>Pentapetalae</taxon>
        <taxon>rosids</taxon>
        <taxon>fabids</taxon>
        <taxon>Malpighiales</taxon>
        <taxon>Erythroxylaceae</taxon>
        <taxon>Erythroxylum</taxon>
    </lineage>
</organism>
<dbReference type="GO" id="GO:0000014">
    <property type="term" value="F:single-stranded DNA endodeoxyribonuclease activity"/>
    <property type="evidence" value="ECO:0007669"/>
    <property type="project" value="UniProtKB-ARBA"/>
</dbReference>
<dbReference type="Pfam" id="PF02265">
    <property type="entry name" value="S1-P1_nuclease"/>
    <property type="match status" value="2"/>
</dbReference>
<comment type="subunit">
    <text evidence="3">Monomer.</text>
</comment>